<dbReference type="InterPro" id="IPR027443">
    <property type="entry name" value="IPNS-like_sf"/>
</dbReference>
<evidence type="ECO:0000256" key="3">
    <source>
        <dbReference type="ARBA" id="ARBA00022964"/>
    </source>
</evidence>
<dbReference type="SUPFAM" id="SSF51197">
    <property type="entry name" value="Clavaminate synthase-like"/>
    <property type="match status" value="1"/>
</dbReference>
<organism evidence="7 8">
    <name type="scientific">Lactuca sativa</name>
    <name type="common">Garden lettuce</name>
    <dbReference type="NCBI Taxonomy" id="4236"/>
    <lineage>
        <taxon>Eukaryota</taxon>
        <taxon>Viridiplantae</taxon>
        <taxon>Streptophyta</taxon>
        <taxon>Embryophyta</taxon>
        <taxon>Tracheophyta</taxon>
        <taxon>Spermatophyta</taxon>
        <taxon>Magnoliopsida</taxon>
        <taxon>eudicotyledons</taxon>
        <taxon>Gunneridae</taxon>
        <taxon>Pentapetalae</taxon>
        <taxon>asterids</taxon>
        <taxon>campanulids</taxon>
        <taxon>Asterales</taxon>
        <taxon>Asteraceae</taxon>
        <taxon>Cichorioideae</taxon>
        <taxon>Cichorieae</taxon>
        <taxon>Lactucinae</taxon>
        <taxon>Lactuca</taxon>
    </lineage>
</organism>
<gene>
    <name evidence="7" type="ORF">LSAT_V11C300109260</name>
</gene>
<dbReference type="PANTHER" id="PTHR10209">
    <property type="entry name" value="OXIDOREDUCTASE, 2OG-FE II OXYGENASE FAMILY PROTEIN"/>
    <property type="match status" value="1"/>
</dbReference>
<dbReference type="AlphaFoldDB" id="A0A9R1XI84"/>
<keyword evidence="4" id="KW-0560">Oxidoreductase</keyword>
<keyword evidence="8" id="KW-1185">Reference proteome</keyword>
<evidence type="ECO:0000256" key="1">
    <source>
        <dbReference type="ARBA" id="ARBA00001961"/>
    </source>
</evidence>
<dbReference type="Proteomes" id="UP000235145">
    <property type="component" value="Unassembled WGS sequence"/>
</dbReference>
<protein>
    <recommendedName>
        <fullName evidence="6">Non-haem dioxygenase N-terminal domain-containing protein</fullName>
    </recommendedName>
</protein>
<name>A0A9R1XI84_LACSA</name>
<proteinExistence type="predicted"/>
<comment type="cofactor">
    <cofactor evidence="1">
        <name>L-ascorbate</name>
        <dbReference type="ChEBI" id="CHEBI:38290"/>
    </cofactor>
</comment>
<dbReference type="PANTHER" id="PTHR10209:SF243">
    <property type="entry name" value="FERULOYL COA ORTHO-HYDROXYLASE 1-RELATED"/>
    <property type="match status" value="1"/>
</dbReference>
<feature type="domain" description="Non-haem dioxygenase N-terminal" evidence="6">
    <location>
        <begin position="62"/>
        <end position="167"/>
    </location>
</feature>
<dbReference type="EMBL" id="NBSK02000003">
    <property type="protein sequence ID" value="KAJ0215605.1"/>
    <property type="molecule type" value="Genomic_DNA"/>
</dbReference>
<dbReference type="GO" id="GO:0046872">
    <property type="term" value="F:metal ion binding"/>
    <property type="evidence" value="ECO:0007669"/>
    <property type="project" value="UniProtKB-KW"/>
</dbReference>
<keyword evidence="2" id="KW-0479">Metal-binding</keyword>
<evidence type="ECO:0000256" key="2">
    <source>
        <dbReference type="ARBA" id="ARBA00022723"/>
    </source>
</evidence>
<evidence type="ECO:0000313" key="8">
    <source>
        <dbReference type="Proteomes" id="UP000235145"/>
    </source>
</evidence>
<dbReference type="Gene3D" id="2.60.120.330">
    <property type="entry name" value="B-lactam Antibiotic, Isopenicillin N Synthase, Chain"/>
    <property type="match status" value="1"/>
</dbReference>
<dbReference type="InterPro" id="IPR026992">
    <property type="entry name" value="DIOX_N"/>
</dbReference>
<keyword evidence="3" id="KW-0223">Dioxygenase</keyword>
<comment type="caution">
    <text evidence="7">The sequence shown here is derived from an EMBL/GenBank/DDBJ whole genome shotgun (WGS) entry which is preliminary data.</text>
</comment>
<evidence type="ECO:0000259" key="6">
    <source>
        <dbReference type="Pfam" id="PF14226"/>
    </source>
</evidence>
<evidence type="ECO:0000256" key="4">
    <source>
        <dbReference type="ARBA" id="ARBA00023002"/>
    </source>
</evidence>
<evidence type="ECO:0000256" key="5">
    <source>
        <dbReference type="ARBA" id="ARBA00023004"/>
    </source>
</evidence>
<evidence type="ECO:0000313" key="7">
    <source>
        <dbReference type="EMBL" id="KAJ0215605.1"/>
    </source>
</evidence>
<reference evidence="7 8" key="1">
    <citation type="journal article" date="2017" name="Nat. Commun.">
        <title>Genome assembly with in vitro proximity ligation data and whole-genome triplication in lettuce.</title>
        <authorList>
            <person name="Reyes-Chin-Wo S."/>
            <person name="Wang Z."/>
            <person name="Yang X."/>
            <person name="Kozik A."/>
            <person name="Arikit S."/>
            <person name="Song C."/>
            <person name="Xia L."/>
            <person name="Froenicke L."/>
            <person name="Lavelle D.O."/>
            <person name="Truco M.J."/>
            <person name="Xia R."/>
            <person name="Zhu S."/>
            <person name="Xu C."/>
            <person name="Xu H."/>
            <person name="Xu X."/>
            <person name="Cox K."/>
            <person name="Korf I."/>
            <person name="Meyers B.C."/>
            <person name="Michelmore R.W."/>
        </authorList>
    </citation>
    <scope>NUCLEOTIDE SEQUENCE [LARGE SCALE GENOMIC DNA]</scope>
    <source>
        <strain evidence="8">cv. Salinas</strain>
        <tissue evidence="7">Seedlings</tissue>
    </source>
</reference>
<dbReference type="GO" id="GO:0051213">
    <property type="term" value="F:dioxygenase activity"/>
    <property type="evidence" value="ECO:0007669"/>
    <property type="project" value="UniProtKB-KW"/>
</dbReference>
<accession>A0A9R1XI84</accession>
<keyword evidence="5" id="KW-0408">Iron</keyword>
<dbReference type="Pfam" id="PF14226">
    <property type="entry name" value="DIOX_N"/>
    <property type="match status" value="1"/>
</dbReference>
<sequence>MNYWSCSEPKWQARRCKIGSETKSSQAVDKVHHQFLKILPELFTQPIEKRLNMSKVLPDELIPVIDISDSEDPEVIKSVCDATDKLGLFQIVKHGVPLSIIEGVKDATHKFFGLSSEEKKKYLSQNTPLKNVRYVTSFSPEVDKAYEWKDHLSCFYVSDEETLELWPSICKHEALQYLKTCDSVIKTLIEILITGLGIPNLNHAHNES</sequence>